<proteinExistence type="predicted"/>
<dbReference type="Proteomes" id="UP001603857">
    <property type="component" value="Unassembled WGS sequence"/>
</dbReference>
<accession>A0ABD1MWT5</accession>
<organism evidence="3 4">
    <name type="scientific">Flemingia macrophylla</name>
    <dbReference type="NCBI Taxonomy" id="520843"/>
    <lineage>
        <taxon>Eukaryota</taxon>
        <taxon>Viridiplantae</taxon>
        <taxon>Streptophyta</taxon>
        <taxon>Embryophyta</taxon>
        <taxon>Tracheophyta</taxon>
        <taxon>Spermatophyta</taxon>
        <taxon>Magnoliopsida</taxon>
        <taxon>eudicotyledons</taxon>
        <taxon>Gunneridae</taxon>
        <taxon>Pentapetalae</taxon>
        <taxon>rosids</taxon>
        <taxon>fabids</taxon>
        <taxon>Fabales</taxon>
        <taxon>Fabaceae</taxon>
        <taxon>Papilionoideae</taxon>
        <taxon>50 kb inversion clade</taxon>
        <taxon>NPAAA clade</taxon>
        <taxon>indigoferoid/millettioid clade</taxon>
        <taxon>Phaseoleae</taxon>
        <taxon>Flemingia</taxon>
    </lineage>
</organism>
<evidence type="ECO:0000313" key="4">
    <source>
        <dbReference type="Proteomes" id="UP001603857"/>
    </source>
</evidence>
<evidence type="ECO:0000313" key="3">
    <source>
        <dbReference type="EMBL" id="KAL2340266.1"/>
    </source>
</evidence>
<comment type="caution">
    <text evidence="3">The sequence shown here is derived from an EMBL/GenBank/DDBJ whole genome shotgun (WGS) entry which is preliminary data.</text>
</comment>
<evidence type="ECO:0000256" key="1">
    <source>
        <dbReference type="SAM" id="MobiDB-lite"/>
    </source>
</evidence>
<dbReference type="EMBL" id="JBGMDY010000003">
    <property type="protein sequence ID" value="KAL2340266.1"/>
    <property type="molecule type" value="Genomic_DNA"/>
</dbReference>
<evidence type="ECO:0000256" key="2">
    <source>
        <dbReference type="SAM" id="Phobius"/>
    </source>
</evidence>
<name>A0ABD1MWT5_9FABA</name>
<keyword evidence="2" id="KW-0812">Transmembrane</keyword>
<feature type="compositionally biased region" description="Low complexity" evidence="1">
    <location>
        <begin position="85"/>
        <end position="95"/>
    </location>
</feature>
<reference evidence="3 4" key="1">
    <citation type="submission" date="2024-08" db="EMBL/GenBank/DDBJ databases">
        <title>Insights into the chromosomal genome structure of Flemingia macrophylla.</title>
        <authorList>
            <person name="Ding Y."/>
            <person name="Zhao Y."/>
            <person name="Bi W."/>
            <person name="Wu M."/>
            <person name="Zhao G."/>
            <person name="Gong Y."/>
            <person name="Li W."/>
            <person name="Zhang P."/>
        </authorList>
    </citation>
    <scope>NUCLEOTIDE SEQUENCE [LARGE SCALE GENOMIC DNA]</scope>
    <source>
        <strain evidence="3">DYQJB</strain>
        <tissue evidence="3">Leaf</tissue>
    </source>
</reference>
<sequence length="256" mass="27442">MPPPLSPSHSNPCNAPALRRLLLLLGLSLKPYFNDTATVDAALNPSTLPFDSAKKKRSGPKKYSPDGNIALGLTPGPGPDPTLAPSPTHATPSSSIEPLAKKHRGRPLASGRSKWTLSVCSPFLFHSHRYFLYSFFLGIGGTGFTPHLFLICACVGTSMGSGRRKKTEIKYFSSAPHRVLHGDAGVGCYLWCCRGEGLRGENKVQTLQGGANFFAPGYTKGDGLGAEIVGTFVLVYTFSHCPMDLLGGTLFRFKSK</sequence>
<keyword evidence="2" id="KW-1133">Transmembrane helix</keyword>
<gene>
    <name evidence="3" type="ORF">Fmac_008206</name>
</gene>
<keyword evidence="4" id="KW-1185">Reference proteome</keyword>
<feature type="transmembrane region" description="Helical" evidence="2">
    <location>
        <begin position="130"/>
        <end position="156"/>
    </location>
</feature>
<dbReference type="AlphaFoldDB" id="A0ABD1MWT5"/>
<feature type="region of interest" description="Disordered" evidence="1">
    <location>
        <begin position="48"/>
        <end position="107"/>
    </location>
</feature>
<protein>
    <submittedName>
        <fullName evidence="3">Uncharacterized protein</fullName>
    </submittedName>
</protein>
<keyword evidence="2" id="KW-0472">Membrane</keyword>